<feature type="transmembrane region" description="Helical" evidence="7">
    <location>
        <begin position="100"/>
        <end position="124"/>
    </location>
</feature>
<protein>
    <submittedName>
        <fullName evidence="9">Nitrate/nitrite transporter</fullName>
    </submittedName>
</protein>
<organism evidence="9 10">
    <name type="scientific">Fulvivirga imtechensis AK7</name>
    <dbReference type="NCBI Taxonomy" id="1237149"/>
    <lineage>
        <taxon>Bacteria</taxon>
        <taxon>Pseudomonadati</taxon>
        <taxon>Bacteroidota</taxon>
        <taxon>Cytophagia</taxon>
        <taxon>Cytophagales</taxon>
        <taxon>Fulvivirgaceae</taxon>
        <taxon>Fulvivirga</taxon>
    </lineage>
</organism>
<dbReference type="PANTHER" id="PTHR23515">
    <property type="entry name" value="HIGH-AFFINITY NITRATE TRANSPORTER 2.3"/>
    <property type="match status" value="1"/>
</dbReference>
<feature type="transmembrane region" description="Helical" evidence="7">
    <location>
        <begin position="389"/>
        <end position="410"/>
    </location>
</feature>
<feature type="transmembrane region" description="Helical" evidence="7">
    <location>
        <begin position="12"/>
        <end position="37"/>
    </location>
</feature>
<comment type="caution">
    <text evidence="9">The sequence shown here is derived from an EMBL/GenBank/DDBJ whole genome shotgun (WGS) entry which is preliminary data.</text>
</comment>
<accession>L8JS59</accession>
<dbReference type="InterPro" id="IPR011701">
    <property type="entry name" value="MFS"/>
</dbReference>
<evidence type="ECO:0000256" key="6">
    <source>
        <dbReference type="ARBA" id="ARBA00023136"/>
    </source>
</evidence>
<evidence type="ECO:0000259" key="8">
    <source>
        <dbReference type="PROSITE" id="PS50850"/>
    </source>
</evidence>
<feature type="transmembrane region" description="Helical" evidence="7">
    <location>
        <begin position="136"/>
        <end position="156"/>
    </location>
</feature>
<sequence>MDSPTFTSHKMLFLNTLAFTICFAAWMFNGVAVTFLVDNGVYDWSSVQVGLLLGIPVLTGAIFRLPLGILTDKFGGKWVFGGLLLVSAVPMFLLQYADSFLGFALCSFGYGLTGASFAVGIAYTSMWYNKAWQGRALGIFGAGNAGAALTTLFAPTVLLKLTNNGTELENWRMLPVIYAAILVAMAVIFLLFARNKKPDTQRTLKKLLRPLGSVRVWRFGLYYFLVFGCFVAFSQWLVPYFVNVYYLPLVTAGVLAAAFSFPSGLTRALGGLLSDKLGARKVMYWVLGSSLVISFLLIFPKMEISSPGNGIMAKKAGTVTHVTEDKIIVAGIEYKLKPKRKTNSEAAEGDVVFPEKSAWQEPVVEEGQQVNKKQLLARGETKIFFQANIWVFTVLVILLGSIWGIGMAAVYKHIPEYFPEEVGVVGGMVGVLGGLGGFFCPIIFGYLLEGSGLWTSAWMFTLVLSSICIWWMHNVIQKMMHREQPTLMRQIEPKD</sequence>
<dbReference type="InterPro" id="IPR020846">
    <property type="entry name" value="MFS_dom"/>
</dbReference>
<feature type="transmembrane region" description="Helical" evidence="7">
    <location>
        <begin position="422"/>
        <end position="447"/>
    </location>
</feature>
<comment type="subcellular location">
    <subcellularLocation>
        <location evidence="1">Membrane</location>
        <topology evidence="1">Multi-pass membrane protein</topology>
    </subcellularLocation>
</comment>
<reference evidence="9 10" key="1">
    <citation type="submission" date="2012-12" db="EMBL/GenBank/DDBJ databases">
        <title>Genome assembly of Fulvivirga imtechensis AK7.</title>
        <authorList>
            <person name="Nupur N."/>
            <person name="Khatri I."/>
            <person name="Kumar R."/>
            <person name="Subramanian S."/>
            <person name="Pinnaka A."/>
        </authorList>
    </citation>
    <scope>NUCLEOTIDE SEQUENCE [LARGE SCALE GENOMIC DNA]</scope>
    <source>
        <strain evidence="9 10">AK7</strain>
    </source>
</reference>
<evidence type="ECO:0000256" key="4">
    <source>
        <dbReference type="ARBA" id="ARBA00022989"/>
    </source>
</evidence>
<dbReference type="InterPro" id="IPR036259">
    <property type="entry name" value="MFS_trans_sf"/>
</dbReference>
<dbReference type="PROSITE" id="PS50850">
    <property type="entry name" value="MFS"/>
    <property type="match status" value="1"/>
</dbReference>
<dbReference type="STRING" id="1237149.C900_02280"/>
<keyword evidence="10" id="KW-1185">Reference proteome</keyword>
<comment type="similarity">
    <text evidence="2">Belongs to the major facilitator superfamily. Nitrate/nitrite porter (TC 2.A.1.8) family.</text>
</comment>
<dbReference type="SUPFAM" id="SSF103473">
    <property type="entry name" value="MFS general substrate transporter"/>
    <property type="match status" value="1"/>
</dbReference>
<dbReference type="eggNOG" id="COG2223">
    <property type="taxonomic scope" value="Bacteria"/>
</dbReference>
<dbReference type="Gene3D" id="1.20.1250.20">
    <property type="entry name" value="MFS general substrate transporter like domains"/>
    <property type="match status" value="2"/>
</dbReference>
<dbReference type="GO" id="GO:0015112">
    <property type="term" value="F:nitrate transmembrane transporter activity"/>
    <property type="evidence" value="ECO:0007669"/>
    <property type="project" value="InterPro"/>
</dbReference>
<dbReference type="EMBL" id="AMZN01000033">
    <property type="protein sequence ID" value="ELR71695.1"/>
    <property type="molecule type" value="Genomic_DNA"/>
</dbReference>
<feature type="transmembrane region" description="Helical" evidence="7">
    <location>
        <begin position="176"/>
        <end position="195"/>
    </location>
</feature>
<keyword evidence="6 7" id="KW-0472">Membrane</keyword>
<feature type="transmembrane region" description="Helical" evidence="7">
    <location>
        <begin position="453"/>
        <end position="472"/>
    </location>
</feature>
<dbReference type="Pfam" id="PF07690">
    <property type="entry name" value="MFS_1"/>
    <property type="match status" value="1"/>
</dbReference>
<feature type="domain" description="Major facilitator superfamily (MFS) profile" evidence="8">
    <location>
        <begin position="1"/>
        <end position="480"/>
    </location>
</feature>
<evidence type="ECO:0000313" key="9">
    <source>
        <dbReference type="EMBL" id="ELR71695.1"/>
    </source>
</evidence>
<keyword evidence="3 7" id="KW-0812">Transmembrane</keyword>
<dbReference type="RefSeq" id="WP_009579668.1">
    <property type="nucleotide sequence ID" value="NZ_AMZN01000033.1"/>
</dbReference>
<evidence type="ECO:0000256" key="7">
    <source>
        <dbReference type="SAM" id="Phobius"/>
    </source>
</evidence>
<evidence type="ECO:0000256" key="1">
    <source>
        <dbReference type="ARBA" id="ARBA00004141"/>
    </source>
</evidence>
<feature type="transmembrane region" description="Helical" evidence="7">
    <location>
        <begin position="74"/>
        <end position="94"/>
    </location>
</feature>
<dbReference type="InterPro" id="IPR044772">
    <property type="entry name" value="NO3_transporter"/>
</dbReference>
<dbReference type="PATRIC" id="fig|1237149.3.peg.2145"/>
<dbReference type="AlphaFoldDB" id="L8JS59"/>
<name>L8JS59_9BACT</name>
<keyword evidence="5" id="KW-0534">Nitrate assimilation</keyword>
<evidence type="ECO:0000256" key="3">
    <source>
        <dbReference type="ARBA" id="ARBA00022692"/>
    </source>
</evidence>
<proteinExistence type="inferred from homology"/>
<feature type="transmembrane region" description="Helical" evidence="7">
    <location>
        <begin position="282"/>
        <end position="299"/>
    </location>
</feature>
<feature type="transmembrane region" description="Helical" evidence="7">
    <location>
        <begin position="49"/>
        <end position="67"/>
    </location>
</feature>
<keyword evidence="4 7" id="KW-1133">Transmembrane helix</keyword>
<evidence type="ECO:0000256" key="5">
    <source>
        <dbReference type="ARBA" id="ARBA00023063"/>
    </source>
</evidence>
<feature type="transmembrane region" description="Helical" evidence="7">
    <location>
        <begin position="244"/>
        <end position="261"/>
    </location>
</feature>
<dbReference type="GO" id="GO:0016020">
    <property type="term" value="C:membrane"/>
    <property type="evidence" value="ECO:0007669"/>
    <property type="project" value="UniProtKB-SubCell"/>
</dbReference>
<feature type="transmembrane region" description="Helical" evidence="7">
    <location>
        <begin position="216"/>
        <end position="238"/>
    </location>
</feature>
<gene>
    <name evidence="9" type="ORF">C900_02280</name>
</gene>
<dbReference type="Proteomes" id="UP000011135">
    <property type="component" value="Unassembled WGS sequence"/>
</dbReference>
<dbReference type="OrthoDB" id="9773404at2"/>
<evidence type="ECO:0000256" key="2">
    <source>
        <dbReference type="ARBA" id="ARBA00008432"/>
    </source>
</evidence>
<dbReference type="GO" id="GO:0042128">
    <property type="term" value="P:nitrate assimilation"/>
    <property type="evidence" value="ECO:0007669"/>
    <property type="project" value="UniProtKB-KW"/>
</dbReference>
<evidence type="ECO:0000313" key="10">
    <source>
        <dbReference type="Proteomes" id="UP000011135"/>
    </source>
</evidence>